<dbReference type="GO" id="GO:0006357">
    <property type="term" value="P:regulation of transcription by RNA polymerase II"/>
    <property type="evidence" value="ECO:0007669"/>
    <property type="project" value="InterPro"/>
</dbReference>
<dbReference type="PANTHER" id="PTHR46567">
    <property type="entry name" value="MEDIATOR OF RNA POLYMERASE II TRANSCRIPTION SUBUNIT 12"/>
    <property type="match status" value="1"/>
</dbReference>
<keyword evidence="9" id="KW-0539">Nucleus</keyword>
<evidence type="ECO:0000256" key="8">
    <source>
        <dbReference type="ARBA" id="ARBA00023163"/>
    </source>
</evidence>
<evidence type="ECO:0000256" key="5">
    <source>
        <dbReference type="ARBA" id="ARBA00022491"/>
    </source>
</evidence>
<feature type="region of interest" description="Disordered" evidence="12">
    <location>
        <begin position="128"/>
        <end position="167"/>
    </location>
</feature>
<evidence type="ECO:0000259" key="13">
    <source>
        <dbReference type="SMART" id="SM01281"/>
    </source>
</evidence>
<dbReference type="SMART" id="SM01281">
    <property type="entry name" value="Med12"/>
    <property type="match status" value="1"/>
</dbReference>
<protein>
    <recommendedName>
        <fullName evidence="4">Mediator of RNA polymerase II transcription subunit 12</fullName>
    </recommendedName>
    <alternativeName>
        <fullName evidence="11">Mediator complex subunit 12</fullName>
    </alternativeName>
</protein>
<comment type="similarity">
    <text evidence="2">Belongs to the Mediator complex subunit 12 family.</text>
</comment>
<evidence type="ECO:0000256" key="11">
    <source>
        <dbReference type="ARBA" id="ARBA00032010"/>
    </source>
</evidence>
<dbReference type="GO" id="GO:0016592">
    <property type="term" value="C:mediator complex"/>
    <property type="evidence" value="ECO:0007669"/>
    <property type="project" value="InterPro"/>
</dbReference>
<evidence type="ECO:0000256" key="2">
    <source>
        <dbReference type="ARBA" id="ARBA00010289"/>
    </source>
</evidence>
<evidence type="ECO:0000256" key="9">
    <source>
        <dbReference type="ARBA" id="ARBA00023242"/>
    </source>
</evidence>
<keyword evidence="7" id="KW-0010">Activator</keyword>
<feature type="compositionally biased region" description="Acidic residues" evidence="12">
    <location>
        <begin position="132"/>
        <end position="146"/>
    </location>
</feature>
<dbReference type="Proteomes" id="UP001168146">
    <property type="component" value="Unassembled WGS sequence"/>
</dbReference>
<evidence type="ECO:0000313" key="14">
    <source>
        <dbReference type="EMBL" id="KAK0316993.1"/>
    </source>
</evidence>
<comment type="function">
    <text evidence="10">Component of the SRB8-11 complex. The SRB8-11 complex is a regulatory module of the Mediator complex which is itself involved in regulation of basal and activated RNA polymerase II-dependent transcription. The SRB8-11 complex may be involved in the transcriptional repression of a subset of genes regulated by Mediator. It may inhibit the association of the Mediator complex with RNA polymerase II to form the holoenzyme complex.</text>
</comment>
<feature type="region of interest" description="Disordered" evidence="12">
    <location>
        <begin position="199"/>
        <end position="227"/>
    </location>
</feature>
<feature type="domain" description="Mediator complex subunit Med12" evidence="13">
    <location>
        <begin position="310"/>
        <end position="373"/>
    </location>
</feature>
<feature type="compositionally biased region" description="Basic residues" evidence="12">
    <location>
        <begin position="199"/>
        <end position="209"/>
    </location>
</feature>
<evidence type="ECO:0000256" key="3">
    <source>
        <dbReference type="ARBA" id="ARBA00011629"/>
    </source>
</evidence>
<gene>
    <name evidence="14" type="primary">SRB8_1</name>
    <name evidence="14" type="ORF">LTR82_012135</name>
</gene>
<comment type="caution">
    <text evidence="14">The sequence shown here is derived from an EMBL/GenBank/DDBJ whole genome shotgun (WGS) entry which is preliminary data.</text>
</comment>
<evidence type="ECO:0000256" key="1">
    <source>
        <dbReference type="ARBA" id="ARBA00004123"/>
    </source>
</evidence>
<evidence type="ECO:0000256" key="12">
    <source>
        <dbReference type="SAM" id="MobiDB-lite"/>
    </source>
</evidence>
<name>A0AAN6FGB7_9PEZI</name>
<evidence type="ECO:0000256" key="4">
    <source>
        <dbReference type="ARBA" id="ARBA00019622"/>
    </source>
</evidence>
<dbReference type="InterPro" id="IPR057344">
    <property type="entry name" value="ARM_SRB8"/>
</dbReference>
<dbReference type="GO" id="GO:0003712">
    <property type="term" value="F:transcription coregulator activity"/>
    <property type="evidence" value="ECO:0007669"/>
    <property type="project" value="InterPro"/>
</dbReference>
<evidence type="ECO:0000313" key="15">
    <source>
        <dbReference type="Proteomes" id="UP001168146"/>
    </source>
</evidence>
<sequence>MSGRASADALLTNVFDIYIRLHNSPGTIAGVHVDEDALLQGLPSAMDRRLPLSAVTTTRPLPPQRTLSGSSALYFSKPQTRPTLPSRLSSVRSVSQPTAVIDLTADGKHGLGRSEATYLGKHGSVVISPEGVEVDGEEDEDEDEDYAGPPAKRARITRNGFRAEGEDGRMDLARTVVAGEQLPSLPRSHVSSTRTIAGTRRRVGRHPGARRADGTQPPSLATRLPPPKHVADFSPWTGHHPEDVLNETVVKAGYCDKGPGANQAESNSGKPSIWLNLTAKNNTGLQMLSYLFTQVMDKRQALGKCTAPSTFKPPPRVTVTDTKREAWLKDLANPEILLRKQSRTIPHGIRGKLLMDQCLNKDIPIQRAVWLAKCVGANELRAFKRKGVSGVAAATGESKWVHEWTLHVEQFLESVITSCPQQDWQLKMTYAIKLATALYAEKLLDANHYLDWVVSSFNEADMDRMPMWIVMVQVHWNDIVVFIRRGRRLAESILVKLHTFANSSHDLYKPLESRLQKLVAVLAVTSRGSLVLPATWTQYSHLLAPNASASSGVHQSTAEPLARRNERLVGPASKTPASTRGALLQFYDGLDTAGLEFNLDQLTNQCLSLVPALEELVPALLDWASTPYRHGLARMYMAARMISTLRKQAYHTDVVILNYLGRPVATSAKQDEHVYKVVVELVRLDAFNVGPYLQWLISSGAIGGPAEMQRTVGLLAALPTGQRPAHVANLRRTLLGRIEGVIAKLDAAVPITEMFDSAIADQRLPNEGELPKIMSLPVKVTIAEHVRFYMRTTSKTADMDLTVFCTTRNLLECTDDIAALAQLIPSAIQTDNSLLLATVADTVILHCEALAALGQLEDITVAVIERYRVLRSQQPLDRTLIVSLDALVQMVPGHSAMVDYLTSDLKISEQQNTAAVCSPASDNLIGMHAASLDSDEDIDAVFASGNTMDDQLLQRVLIRVLHRADKADTTCTEPVSKVSSWLNQLRIVGGYSFSLLLGNYCWAAIKGTEDGLNAASAITALVASGCFYLGKIIEAAKADGGSYGAKLVMDLLLSPRVANSGLSVLEKYNYLASQRRCLWHHPELVTRVLLTACGSADLDITDASVIDLLVVYTNTHRPIVKAVFEEASAQGTLPAKARELSKAILRRGLHGTASEELSLQVIIELADPLSIYFVAGELWWTPRQQAATPSGADAAAINVLVEAIQKGNTVWPQLLGSAVDTPTKRALHSWAQEQPFLAVMRATLDSQANVHALIDRYLDVLDLTHHAVRGEDDTAVLVALNDKLRDLERHFTSGVTAMMTDRDGVSGRLRILLHVCTLHLRPPEIESEGNRQARANLLATLCSLLLHPHIQTQPGTAEYIFDLASVLSDSLPESALACIARTINTRDPRIHAILGSVSAPTDTWLALVSQAQNVSGTTAQQRALAKHHSAHAHGQPSNTRQVGALGQAFGVTASPQQSQFPQRAWPLTNQAGNRVTGAEEKTMPFPLRRWEIMPDPTPVMGENDTSLSLGLFGARRV</sequence>
<evidence type="ECO:0000256" key="10">
    <source>
        <dbReference type="ARBA" id="ARBA00025661"/>
    </source>
</evidence>
<organism evidence="14 15">
    <name type="scientific">Friedmanniomyces endolithicus</name>
    <dbReference type="NCBI Taxonomy" id="329885"/>
    <lineage>
        <taxon>Eukaryota</taxon>
        <taxon>Fungi</taxon>
        <taxon>Dikarya</taxon>
        <taxon>Ascomycota</taxon>
        <taxon>Pezizomycotina</taxon>
        <taxon>Dothideomycetes</taxon>
        <taxon>Dothideomycetidae</taxon>
        <taxon>Mycosphaerellales</taxon>
        <taxon>Teratosphaeriaceae</taxon>
        <taxon>Friedmanniomyces</taxon>
    </lineage>
</organism>
<reference evidence="14" key="1">
    <citation type="submission" date="2021-12" db="EMBL/GenBank/DDBJ databases">
        <title>Black yeast isolated from Biological Soil Crust.</title>
        <authorList>
            <person name="Kurbessoian T."/>
        </authorList>
    </citation>
    <scope>NUCLEOTIDE SEQUENCE</scope>
    <source>
        <strain evidence="14">CCFEE 5208</strain>
    </source>
</reference>
<proteinExistence type="inferred from homology"/>
<dbReference type="InterPro" id="IPR019035">
    <property type="entry name" value="Mediator_Med12"/>
</dbReference>
<dbReference type="EMBL" id="JASUXU010000047">
    <property type="protein sequence ID" value="KAK0316993.1"/>
    <property type="molecule type" value="Genomic_DNA"/>
</dbReference>
<accession>A0AAN6FGB7</accession>
<evidence type="ECO:0000256" key="7">
    <source>
        <dbReference type="ARBA" id="ARBA00023159"/>
    </source>
</evidence>
<comment type="subcellular location">
    <subcellularLocation>
        <location evidence="1">Nucleus</location>
    </subcellularLocation>
</comment>
<evidence type="ECO:0000256" key="6">
    <source>
        <dbReference type="ARBA" id="ARBA00023015"/>
    </source>
</evidence>
<dbReference type="Pfam" id="PF09497">
    <property type="entry name" value="Med12"/>
    <property type="match status" value="1"/>
</dbReference>
<dbReference type="Pfam" id="PF25326">
    <property type="entry name" value="ARM_SRB8"/>
    <property type="match status" value="1"/>
</dbReference>
<keyword evidence="8" id="KW-0804">Transcription</keyword>
<comment type="subunit">
    <text evidence="3">Component of the SRB8-11 complex, which itself associates with the Mediator complex.</text>
</comment>
<dbReference type="PANTHER" id="PTHR46567:SF1">
    <property type="entry name" value="MEDIATOR OF RNA POLYMERASE II TRANSCRIPTION SUBUNIT 12"/>
    <property type="match status" value="1"/>
</dbReference>
<keyword evidence="6" id="KW-0805">Transcription regulation</keyword>
<keyword evidence="5" id="KW-0678">Repressor</keyword>